<comment type="caution">
    <text evidence="4">The sequence shown here is derived from an EMBL/GenBank/DDBJ whole genome shotgun (WGS) entry which is preliminary data.</text>
</comment>
<dbReference type="InterPro" id="IPR002355">
    <property type="entry name" value="Cu_oxidase_Cu_BS"/>
</dbReference>
<keyword evidence="2" id="KW-0560">Oxidoreductase</keyword>
<keyword evidence="5" id="KW-1185">Reference proteome</keyword>
<evidence type="ECO:0000256" key="1">
    <source>
        <dbReference type="ARBA" id="ARBA00022723"/>
    </source>
</evidence>
<dbReference type="InterPro" id="IPR033138">
    <property type="entry name" value="Cu_oxidase_CS"/>
</dbReference>
<reference evidence="5" key="1">
    <citation type="submission" date="2018-12" db="EMBL/GenBank/DDBJ databases">
        <title>Tengunoibacter tsumagoiensis gen. nov., sp. nov., Dictyobacter kobayashii sp. nov., D. alpinus sp. nov., and D. joshuensis sp. nov. and description of Dictyobacteraceae fam. nov. within the order Ktedonobacterales isolated from Tengu-no-mugimeshi.</title>
        <authorList>
            <person name="Wang C.M."/>
            <person name="Zheng Y."/>
            <person name="Sakai Y."/>
            <person name="Toyoda A."/>
            <person name="Minakuchi Y."/>
            <person name="Abe K."/>
            <person name="Yokota A."/>
            <person name="Yabe S."/>
        </authorList>
    </citation>
    <scope>NUCLEOTIDE SEQUENCE [LARGE SCALE GENOMIC DNA]</scope>
    <source>
        <strain evidence="5">Uno11</strain>
    </source>
</reference>
<sequence length="260" mass="28649">MRLRVLNSASDQHVVTLLGAPFMVAALDGHDINAPQLLKQVPLPIGAAQRYDLRFQMPATGAVTLLTSPDNQHYQANPAVVVGQGMVPGNLPAVNSHWFNMDTYGQPAPDPITTRSHFDATYGISLNNHMGDSLGRMGMVYTLNGKVFPDTGMIMLKEGQLVKMHLDNQSDLIHPIHLHGHVFTVLTHNGHALTGSPIHLDTINIQPHNSYDIAFLANNPGIWMLHCHNLLHANWGMDMMVMYNVSTPYRVGRQSGNFPD</sequence>
<dbReference type="InterPro" id="IPR008972">
    <property type="entry name" value="Cupredoxin"/>
</dbReference>
<feature type="domain" description="Plastocyanin-like" evidence="3">
    <location>
        <begin position="136"/>
        <end position="243"/>
    </location>
</feature>
<organism evidence="4 5">
    <name type="scientific">Dictyobacter kobayashii</name>
    <dbReference type="NCBI Taxonomy" id="2014872"/>
    <lineage>
        <taxon>Bacteria</taxon>
        <taxon>Bacillati</taxon>
        <taxon>Chloroflexota</taxon>
        <taxon>Ktedonobacteria</taxon>
        <taxon>Ktedonobacterales</taxon>
        <taxon>Dictyobacteraceae</taxon>
        <taxon>Dictyobacter</taxon>
    </lineage>
</organism>
<dbReference type="GO" id="GO:0005507">
    <property type="term" value="F:copper ion binding"/>
    <property type="evidence" value="ECO:0007669"/>
    <property type="project" value="InterPro"/>
</dbReference>
<dbReference type="Pfam" id="PF07731">
    <property type="entry name" value="Cu-oxidase_2"/>
    <property type="match status" value="1"/>
</dbReference>
<dbReference type="SUPFAM" id="SSF49503">
    <property type="entry name" value="Cupredoxins"/>
    <property type="match status" value="2"/>
</dbReference>
<gene>
    <name evidence="4" type="ORF">KDK_80190</name>
</gene>
<protein>
    <recommendedName>
        <fullName evidence="3">Plastocyanin-like domain-containing protein</fullName>
    </recommendedName>
</protein>
<dbReference type="Proteomes" id="UP000287188">
    <property type="component" value="Unassembled WGS sequence"/>
</dbReference>
<dbReference type="GO" id="GO:0016491">
    <property type="term" value="F:oxidoreductase activity"/>
    <property type="evidence" value="ECO:0007669"/>
    <property type="project" value="UniProtKB-KW"/>
</dbReference>
<dbReference type="PANTHER" id="PTHR11709">
    <property type="entry name" value="MULTI-COPPER OXIDASE"/>
    <property type="match status" value="1"/>
</dbReference>
<dbReference type="PROSITE" id="PS00080">
    <property type="entry name" value="MULTICOPPER_OXIDASE2"/>
    <property type="match status" value="1"/>
</dbReference>
<accession>A0A402AYN4</accession>
<dbReference type="Gene3D" id="2.60.40.420">
    <property type="entry name" value="Cupredoxins - blue copper proteins"/>
    <property type="match status" value="2"/>
</dbReference>
<dbReference type="InterPro" id="IPR011706">
    <property type="entry name" value="Cu-oxidase_C"/>
</dbReference>
<evidence type="ECO:0000256" key="2">
    <source>
        <dbReference type="ARBA" id="ARBA00023002"/>
    </source>
</evidence>
<name>A0A402AYN4_9CHLR</name>
<dbReference type="PROSITE" id="PS00079">
    <property type="entry name" value="MULTICOPPER_OXIDASE1"/>
    <property type="match status" value="1"/>
</dbReference>
<dbReference type="EMBL" id="BIFS01000002">
    <property type="protein sequence ID" value="GCE24219.1"/>
    <property type="molecule type" value="Genomic_DNA"/>
</dbReference>
<evidence type="ECO:0000313" key="4">
    <source>
        <dbReference type="EMBL" id="GCE24219.1"/>
    </source>
</evidence>
<dbReference type="CDD" id="cd04202">
    <property type="entry name" value="CuRO_D2_2dMcoN_like"/>
    <property type="match status" value="1"/>
</dbReference>
<keyword evidence="1" id="KW-0479">Metal-binding</keyword>
<proteinExistence type="predicted"/>
<dbReference type="AlphaFoldDB" id="A0A402AYN4"/>
<evidence type="ECO:0000259" key="3">
    <source>
        <dbReference type="Pfam" id="PF07731"/>
    </source>
</evidence>
<dbReference type="InterPro" id="IPR045087">
    <property type="entry name" value="Cu-oxidase_fam"/>
</dbReference>
<evidence type="ECO:0000313" key="5">
    <source>
        <dbReference type="Proteomes" id="UP000287188"/>
    </source>
</evidence>